<evidence type="ECO:0000256" key="1">
    <source>
        <dbReference type="SAM" id="MobiDB-lite"/>
    </source>
</evidence>
<dbReference type="KEGG" id="tet:TTHERM_00266580"/>
<evidence type="ECO:0000313" key="2">
    <source>
        <dbReference type="EMBL" id="EAR95648.2"/>
    </source>
</evidence>
<dbReference type="GeneID" id="7846373"/>
<dbReference type="InParanoid" id="I7MIX9"/>
<gene>
    <name evidence="2" type="ORF">TTHERM_00266580</name>
</gene>
<dbReference type="EMBL" id="GG662703">
    <property type="protein sequence ID" value="EAR95648.2"/>
    <property type="molecule type" value="Genomic_DNA"/>
</dbReference>
<feature type="compositionally biased region" description="Low complexity" evidence="1">
    <location>
        <begin position="7"/>
        <end position="29"/>
    </location>
</feature>
<feature type="region of interest" description="Disordered" evidence="1">
    <location>
        <begin position="1"/>
        <end position="30"/>
    </location>
</feature>
<evidence type="ECO:0000313" key="3">
    <source>
        <dbReference type="Proteomes" id="UP000009168"/>
    </source>
</evidence>
<dbReference type="RefSeq" id="XP_001015893.2">
    <property type="nucleotide sequence ID" value="XM_001015893.3"/>
</dbReference>
<organism evidence="2 3">
    <name type="scientific">Tetrahymena thermophila (strain SB210)</name>
    <dbReference type="NCBI Taxonomy" id="312017"/>
    <lineage>
        <taxon>Eukaryota</taxon>
        <taxon>Sar</taxon>
        <taxon>Alveolata</taxon>
        <taxon>Ciliophora</taxon>
        <taxon>Intramacronucleata</taxon>
        <taxon>Oligohymenophorea</taxon>
        <taxon>Hymenostomatida</taxon>
        <taxon>Tetrahymenina</taxon>
        <taxon>Tetrahymenidae</taxon>
        <taxon>Tetrahymena</taxon>
    </lineage>
</organism>
<feature type="region of interest" description="Disordered" evidence="1">
    <location>
        <begin position="53"/>
        <end position="80"/>
    </location>
</feature>
<feature type="region of interest" description="Disordered" evidence="1">
    <location>
        <begin position="596"/>
        <end position="625"/>
    </location>
</feature>
<feature type="region of interest" description="Disordered" evidence="1">
    <location>
        <begin position="95"/>
        <end position="118"/>
    </location>
</feature>
<feature type="region of interest" description="Disordered" evidence="1">
    <location>
        <begin position="542"/>
        <end position="566"/>
    </location>
</feature>
<accession>I7MIX9</accession>
<feature type="region of interest" description="Disordered" evidence="1">
    <location>
        <begin position="135"/>
        <end position="167"/>
    </location>
</feature>
<sequence length="749" mass="86757">MNMFGNSALLGPGPQSPPQSSNLSQFSLQDDFNSNKLSGKKYLNSFGASKDMSFSKQYDENEGAGSSFMRRNNNFSQDDKRLDSQFNVFVQNYSQDRKSQDMQPIKQKQNKNIANQSGDYGGILQFGSDFSNASFQSKKHNQQKQNKIQNAVEEDNSISNSPRQLSPGHQMMLKKSLEYLTPNIIDQGLKQLRQMNEVTQSRPLASASIIYNHCIDEEEIVNNIKGLARELKNIGAIEKELQIEYNEKMKDKTEVTEKKKQNYEIFTRLYKDAEEKLEKQKHYQLEAERQIEKMTNLSAVNKKSEHILKEKSNYVKIQDRVDQIIKQKRTKIDQAHLLIRAEENQQIKQNSLQKRSQVNLLNQNMQNLALDYSQSTENNFTVNSNIYKAQDKDKSFSLSQAEINANNNQEYGNKGYTKRQLEEFINRNERKKQIVHEQILEKKLQKEQKELQSATFHPKINKKSEQIAQASWEPIEERVEKMQEKIIEKRRKQCESEYSKYSYSPLINRKSSQIATKLNRTPLNKSYNNLNRSLTPFNKSLNQTQDLSTSRNQNPSSKNISQRPQTAFEKSKNLLSTTQIKQIIQKNDSQLNITSFNRNDSSNKMKQNQIQGKSSQTVASDNVSLPSRQEKVNLNELQKEDYFQNFTQQYALQKDQSAKLNRQNSQLSGNSKPSSINQVIEKQQDQIKQNPIIQQFQNKQRSISQITANQQNEAKSPVTINKTANNQQAKSIPLNKDNKFLLNMLNKYK</sequence>
<feature type="compositionally biased region" description="Polar residues" evidence="1">
    <location>
        <begin position="106"/>
        <end position="118"/>
    </location>
</feature>
<dbReference type="AlphaFoldDB" id="I7MIX9"/>
<protein>
    <submittedName>
        <fullName evidence="2">Uncharacterized protein</fullName>
    </submittedName>
</protein>
<reference evidence="3" key="1">
    <citation type="journal article" date="2006" name="PLoS Biol.">
        <title>Macronuclear genome sequence of the ciliate Tetrahymena thermophila, a model eukaryote.</title>
        <authorList>
            <person name="Eisen J.A."/>
            <person name="Coyne R.S."/>
            <person name="Wu M."/>
            <person name="Wu D."/>
            <person name="Thiagarajan M."/>
            <person name="Wortman J.R."/>
            <person name="Badger J.H."/>
            <person name="Ren Q."/>
            <person name="Amedeo P."/>
            <person name="Jones K.M."/>
            <person name="Tallon L.J."/>
            <person name="Delcher A.L."/>
            <person name="Salzberg S.L."/>
            <person name="Silva J.C."/>
            <person name="Haas B.J."/>
            <person name="Majoros W.H."/>
            <person name="Farzad M."/>
            <person name="Carlton J.M."/>
            <person name="Smith R.K. Jr."/>
            <person name="Garg J."/>
            <person name="Pearlman R.E."/>
            <person name="Karrer K.M."/>
            <person name="Sun L."/>
            <person name="Manning G."/>
            <person name="Elde N.C."/>
            <person name="Turkewitz A.P."/>
            <person name="Asai D.J."/>
            <person name="Wilkes D.E."/>
            <person name="Wang Y."/>
            <person name="Cai H."/>
            <person name="Collins K."/>
            <person name="Stewart B.A."/>
            <person name="Lee S.R."/>
            <person name="Wilamowska K."/>
            <person name="Weinberg Z."/>
            <person name="Ruzzo W.L."/>
            <person name="Wloga D."/>
            <person name="Gaertig J."/>
            <person name="Frankel J."/>
            <person name="Tsao C.-C."/>
            <person name="Gorovsky M.A."/>
            <person name="Keeling P.J."/>
            <person name="Waller R.F."/>
            <person name="Patron N.J."/>
            <person name="Cherry J.M."/>
            <person name="Stover N.A."/>
            <person name="Krieger C.J."/>
            <person name="del Toro C."/>
            <person name="Ryder H.F."/>
            <person name="Williamson S.C."/>
            <person name="Barbeau R.A."/>
            <person name="Hamilton E.P."/>
            <person name="Orias E."/>
        </authorList>
    </citation>
    <scope>NUCLEOTIDE SEQUENCE [LARGE SCALE GENOMIC DNA]</scope>
    <source>
        <strain evidence="3">SB210</strain>
    </source>
</reference>
<feature type="compositionally biased region" description="Polar residues" evidence="1">
    <location>
        <begin position="542"/>
        <end position="565"/>
    </location>
</feature>
<proteinExistence type="predicted"/>
<name>I7MIX9_TETTS</name>
<keyword evidence="3" id="KW-1185">Reference proteome</keyword>
<dbReference type="Proteomes" id="UP000009168">
    <property type="component" value="Unassembled WGS sequence"/>
</dbReference>
<feature type="region of interest" description="Disordered" evidence="1">
    <location>
        <begin position="654"/>
        <end position="676"/>
    </location>
</feature>